<accession>A0A4C1S877</accession>
<comment type="caution">
    <text evidence="3">The sequence shown here is derived from an EMBL/GenBank/DDBJ whole genome shotgun (WGS) entry which is preliminary data.</text>
</comment>
<keyword evidence="4" id="KW-1185">Reference proteome</keyword>
<name>A0A4C1S877_EUMVA</name>
<keyword evidence="2" id="KW-0472">Membrane</keyword>
<keyword evidence="2" id="KW-0812">Transmembrane</keyword>
<reference evidence="3 4" key="1">
    <citation type="journal article" date="2019" name="Commun. Biol.">
        <title>The bagworm genome reveals a unique fibroin gene that provides high tensile strength.</title>
        <authorList>
            <person name="Kono N."/>
            <person name="Nakamura H."/>
            <person name="Ohtoshi R."/>
            <person name="Tomita M."/>
            <person name="Numata K."/>
            <person name="Arakawa K."/>
        </authorList>
    </citation>
    <scope>NUCLEOTIDE SEQUENCE [LARGE SCALE GENOMIC DNA]</scope>
</reference>
<feature type="transmembrane region" description="Helical" evidence="2">
    <location>
        <begin position="44"/>
        <end position="63"/>
    </location>
</feature>
<evidence type="ECO:0000256" key="2">
    <source>
        <dbReference type="SAM" id="Phobius"/>
    </source>
</evidence>
<dbReference type="Proteomes" id="UP000299102">
    <property type="component" value="Unassembled WGS sequence"/>
</dbReference>
<evidence type="ECO:0000313" key="4">
    <source>
        <dbReference type="Proteomes" id="UP000299102"/>
    </source>
</evidence>
<dbReference type="AlphaFoldDB" id="A0A4C1S877"/>
<sequence length="184" mass="20501">MEYQTGCQRVDDRRFEGTSEIRRRRHGAGWAAEMYRAETKKKRMFILIYSAAVCTTVHATVPLPRQGSKESSESSDSDSLSGEEEAGAGEAAEDGRETHAGAEISALVNYVQPVHFSSFENAESEFYASICVDVPLSTNHTVPQSQSDLQNRSGFIFNRSRVLDTFEYVLRHKQRKASPVLASC</sequence>
<evidence type="ECO:0000256" key="1">
    <source>
        <dbReference type="SAM" id="MobiDB-lite"/>
    </source>
</evidence>
<dbReference type="OrthoDB" id="10633919at2759"/>
<dbReference type="EMBL" id="BGZK01000001">
    <property type="protein sequence ID" value="GBO98502.1"/>
    <property type="molecule type" value="Genomic_DNA"/>
</dbReference>
<proteinExistence type="predicted"/>
<feature type="compositionally biased region" description="Acidic residues" evidence="1">
    <location>
        <begin position="73"/>
        <end position="87"/>
    </location>
</feature>
<organism evidence="3 4">
    <name type="scientific">Eumeta variegata</name>
    <name type="common">Bagworm moth</name>
    <name type="synonym">Eumeta japonica</name>
    <dbReference type="NCBI Taxonomy" id="151549"/>
    <lineage>
        <taxon>Eukaryota</taxon>
        <taxon>Metazoa</taxon>
        <taxon>Ecdysozoa</taxon>
        <taxon>Arthropoda</taxon>
        <taxon>Hexapoda</taxon>
        <taxon>Insecta</taxon>
        <taxon>Pterygota</taxon>
        <taxon>Neoptera</taxon>
        <taxon>Endopterygota</taxon>
        <taxon>Lepidoptera</taxon>
        <taxon>Glossata</taxon>
        <taxon>Ditrysia</taxon>
        <taxon>Tineoidea</taxon>
        <taxon>Psychidae</taxon>
        <taxon>Oiketicinae</taxon>
        <taxon>Eumeta</taxon>
    </lineage>
</organism>
<evidence type="ECO:0000313" key="3">
    <source>
        <dbReference type="EMBL" id="GBO98502.1"/>
    </source>
</evidence>
<gene>
    <name evidence="3" type="primary">Plc21C</name>
    <name evidence="3" type="ORF">EVAR_104_1</name>
</gene>
<feature type="region of interest" description="Disordered" evidence="1">
    <location>
        <begin position="64"/>
        <end position="96"/>
    </location>
</feature>
<protein>
    <submittedName>
        <fullName evidence="3">1-phosphatidylinositol 4,5-bisphosphate phosphodiesterase classes I and II</fullName>
    </submittedName>
</protein>
<keyword evidence="2" id="KW-1133">Transmembrane helix</keyword>
<dbReference type="STRING" id="151549.A0A4C1S877"/>